<feature type="compositionally biased region" description="Basic and acidic residues" evidence="1">
    <location>
        <begin position="169"/>
        <end position="178"/>
    </location>
</feature>
<evidence type="ECO:0000313" key="3">
    <source>
        <dbReference type="EMBL" id="SNB51572.1"/>
    </source>
</evidence>
<accession>A0A212PX00</accession>
<gene>
    <name evidence="3" type="ORF">SAMN02746019_00021700</name>
</gene>
<dbReference type="EMBL" id="FYEK01000003">
    <property type="protein sequence ID" value="SNB51572.1"/>
    <property type="molecule type" value="Genomic_DNA"/>
</dbReference>
<dbReference type="Pfam" id="PF20797">
    <property type="entry name" value="HepT-like_2"/>
    <property type="match status" value="1"/>
</dbReference>
<feature type="region of interest" description="Disordered" evidence="1">
    <location>
        <begin position="157"/>
        <end position="178"/>
    </location>
</feature>
<proteinExistence type="predicted"/>
<dbReference type="InterPro" id="IPR048769">
    <property type="entry name" value="HepT-like_dom"/>
</dbReference>
<evidence type="ECO:0000313" key="4">
    <source>
        <dbReference type="Proteomes" id="UP000197025"/>
    </source>
</evidence>
<sequence>MRARFLALIGWIREELAEIARSAQRARDLCQKALRTGDDGYWDGVALNLHGFYTGVERIFEEIAREIDGHRPGGPDWHRDLLVQMSAEIPGIRPPVLSRETRECLDEYRGFHHLVRHIYAFRLKPERLQELAEGVEPCLKRLRQDLERFADFLHRMAGSEAEAPTGEGSAREDPASTP</sequence>
<dbReference type="RefSeq" id="WP_200808011.1">
    <property type="nucleotide sequence ID" value="NZ_FYEK01000003.1"/>
</dbReference>
<dbReference type="AlphaFoldDB" id="A0A212PX00"/>
<dbReference type="Proteomes" id="UP000197025">
    <property type="component" value="Unassembled WGS sequence"/>
</dbReference>
<dbReference type="InParanoid" id="A0A212PX00"/>
<evidence type="ECO:0000259" key="2">
    <source>
        <dbReference type="Pfam" id="PF20797"/>
    </source>
</evidence>
<reference evidence="4" key="1">
    <citation type="submission" date="2017-06" db="EMBL/GenBank/DDBJ databases">
        <authorList>
            <person name="Varghese N."/>
            <person name="Submissions S."/>
        </authorList>
    </citation>
    <scope>NUCLEOTIDE SEQUENCE [LARGE SCALE GENOMIC DNA]</scope>
    <source>
        <strain evidence="4">JAD2</strain>
    </source>
</reference>
<feature type="domain" description="HepT-like" evidence="2">
    <location>
        <begin position="45"/>
        <end position="152"/>
    </location>
</feature>
<protein>
    <recommendedName>
        <fullName evidence="2">HepT-like domain-containing protein</fullName>
    </recommendedName>
</protein>
<organism evidence="3 4">
    <name type="scientific">Thermoflexus hugenholtzii JAD2</name>
    <dbReference type="NCBI Taxonomy" id="877466"/>
    <lineage>
        <taxon>Bacteria</taxon>
        <taxon>Bacillati</taxon>
        <taxon>Chloroflexota</taxon>
        <taxon>Thermoflexia</taxon>
        <taxon>Thermoflexales</taxon>
        <taxon>Thermoflexaceae</taxon>
        <taxon>Thermoflexus</taxon>
    </lineage>
</organism>
<keyword evidence="4" id="KW-1185">Reference proteome</keyword>
<evidence type="ECO:0000256" key="1">
    <source>
        <dbReference type="SAM" id="MobiDB-lite"/>
    </source>
</evidence>
<name>A0A212PX00_9CHLR</name>